<dbReference type="PANTHER" id="PTHR10934">
    <property type="entry name" value="60S RIBOSOMAL PROTEIN L18"/>
    <property type="match status" value="1"/>
</dbReference>
<organism evidence="6 7">
    <name type="scientific">Leptobrachium leishanense</name>
    <name type="common">Leishan spiny toad</name>
    <dbReference type="NCBI Taxonomy" id="445787"/>
    <lineage>
        <taxon>Eukaryota</taxon>
        <taxon>Metazoa</taxon>
        <taxon>Chordata</taxon>
        <taxon>Craniata</taxon>
        <taxon>Vertebrata</taxon>
        <taxon>Euteleostomi</taxon>
        <taxon>Amphibia</taxon>
        <taxon>Batrachia</taxon>
        <taxon>Anura</taxon>
        <taxon>Pelobatoidea</taxon>
        <taxon>Megophryidae</taxon>
        <taxon>Leptobrachium</taxon>
    </lineage>
</organism>
<dbReference type="GO" id="GO:0022625">
    <property type="term" value="C:cytosolic large ribosomal subunit"/>
    <property type="evidence" value="ECO:0007669"/>
    <property type="project" value="TreeGrafter"/>
</dbReference>
<proteinExistence type="predicted"/>
<comment type="subunit">
    <text evidence="1">Component of the large ribosomal subunit.</text>
</comment>
<dbReference type="Ensembl" id="ENSLLET00000003899.1">
    <property type="protein sequence ID" value="ENSLLEP00000003724.1"/>
    <property type="gene ID" value="ENSLLEG00000002402.1"/>
</dbReference>
<keyword evidence="3" id="KW-0687">Ribonucleoprotein</keyword>
<dbReference type="Gene3D" id="3.100.10.10">
    <property type="match status" value="1"/>
</dbReference>
<sequence>MSADKNLSAHLVSLSVTSGARRCILNSGGKSLTFDQLALAAPKGQNTVLLSGPIKARDVYRHFGKAPGTPHSHTKPYICSKGRKSERARVRRASRGYKN</sequence>
<evidence type="ECO:0000313" key="7">
    <source>
        <dbReference type="Proteomes" id="UP000694569"/>
    </source>
</evidence>
<feature type="compositionally biased region" description="Basic residues" evidence="4">
    <location>
        <begin position="89"/>
        <end position="99"/>
    </location>
</feature>
<evidence type="ECO:0000313" key="6">
    <source>
        <dbReference type="Ensembl" id="ENSLLEP00000003724.1"/>
    </source>
</evidence>
<dbReference type="InterPro" id="IPR021131">
    <property type="entry name" value="Ribosomal_uL15/eL18"/>
</dbReference>
<protein>
    <recommendedName>
        <fullName evidence="5">Large ribosomal subunit protein uL15/eL18 domain-containing protein</fullName>
    </recommendedName>
</protein>
<dbReference type="Proteomes" id="UP000694569">
    <property type="component" value="Unplaced"/>
</dbReference>
<dbReference type="Pfam" id="PF17135">
    <property type="entry name" value="Ribosomal_L18"/>
    <property type="match status" value="1"/>
</dbReference>
<evidence type="ECO:0000256" key="4">
    <source>
        <dbReference type="SAM" id="MobiDB-lite"/>
    </source>
</evidence>
<keyword evidence="7" id="KW-1185">Reference proteome</keyword>
<dbReference type="GO" id="GO:0006412">
    <property type="term" value="P:translation"/>
    <property type="evidence" value="ECO:0007669"/>
    <property type="project" value="InterPro"/>
</dbReference>
<evidence type="ECO:0000256" key="2">
    <source>
        <dbReference type="ARBA" id="ARBA00022980"/>
    </source>
</evidence>
<evidence type="ECO:0000256" key="1">
    <source>
        <dbReference type="ARBA" id="ARBA00011133"/>
    </source>
</evidence>
<keyword evidence="2" id="KW-0689">Ribosomal protein</keyword>
<name>A0A8C5LQP8_9ANUR</name>
<dbReference type="PANTHER" id="PTHR10934:SF2">
    <property type="entry name" value="LARGE RIBOSOMAL SUBUNIT PROTEIN EL18"/>
    <property type="match status" value="1"/>
</dbReference>
<dbReference type="AlphaFoldDB" id="A0A8C5LQP8"/>
<reference evidence="6" key="2">
    <citation type="submission" date="2025-09" db="UniProtKB">
        <authorList>
            <consortium name="Ensembl"/>
        </authorList>
    </citation>
    <scope>IDENTIFICATION</scope>
</reference>
<evidence type="ECO:0000259" key="5">
    <source>
        <dbReference type="Pfam" id="PF17135"/>
    </source>
</evidence>
<reference evidence="6" key="1">
    <citation type="submission" date="2025-08" db="UniProtKB">
        <authorList>
            <consortium name="Ensembl"/>
        </authorList>
    </citation>
    <scope>IDENTIFICATION</scope>
</reference>
<dbReference type="InterPro" id="IPR000039">
    <property type="entry name" value="Ribosomal_eL18"/>
</dbReference>
<dbReference type="GO" id="GO:0003723">
    <property type="term" value="F:RNA binding"/>
    <property type="evidence" value="ECO:0007669"/>
    <property type="project" value="TreeGrafter"/>
</dbReference>
<feature type="region of interest" description="Disordered" evidence="4">
    <location>
        <begin position="65"/>
        <end position="99"/>
    </location>
</feature>
<dbReference type="GeneTree" id="ENSGT00390000012976"/>
<evidence type="ECO:0000256" key="3">
    <source>
        <dbReference type="ARBA" id="ARBA00023274"/>
    </source>
</evidence>
<dbReference type="OrthoDB" id="6353017at2759"/>
<feature type="domain" description="Large ribosomal subunit protein uL15/eL18" evidence="5">
    <location>
        <begin position="10"/>
        <end position="99"/>
    </location>
</feature>
<dbReference type="GO" id="GO:0003735">
    <property type="term" value="F:structural constituent of ribosome"/>
    <property type="evidence" value="ECO:0007669"/>
    <property type="project" value="InterPro"/>
</dbReference>
<accession>A0A8C5LQP8</accession>